<protein>
    <submittedName>
        <fullName evidence="5">ArsR/SmtB family transcription factor</fullName>
    </submittedName>
</protein>
<evidence type="ECO:0000313" key="5">
    <source>
        <dbReference type="EMBL" id="MFC7063602.1"/>
    </source>
</evidence>
<feature type="domain" description="HTH arsR-type" evidence="4">
    <location>
        <begin position="8"/>
        <end position="102"/>
    </location>
</feature>
<name>A0ABW2ET55_9BACI</name>
<reference evidence="6" key="1">
    <citation type="journal article" date="2019" name="Int. J. Syst. Evol. Microbiol.">
        <title>The Global Catalogue of Microorganisms (GCM) 10K type strain sequencing project: providing services to taxonomists for standard genome sequencing and annotation.</title>
        <authorList>
            <consortium name="The Broad Institute Genomics Platform"/>
            <consortium name="The Broad Institute Genome Sequencing Center for Infectious Disease"/>
            <person name="Wu L."/>
            <person name="Ma J."/>
        </authorList>
    </citation>
    <scope>NUCLEOTIDE SEQUENCE [LARGE SCALE GENOMIC DNA]</scope>
    <source>
        <strain evidence="6">CGMCC 4.1621</strain>
    </source>
</reference>
<dbReference type="Proteomes" id="UP001596410">
    <property type="component" value="Unassembled WGS sequence"/>
</dbReference>
<evidence type="ECO:0000313" key="6">
    <source>
        <dbReference type="Proteomes" id="UP001596410"/>
    </source>
</evidence>
<organism evidence="5 6">
    <name type="scientific">Halobacillus seohaensis</name>
    <dbReference type="NCBI Taxonomy" id="447421"/>
    <lineage>
        <taxon>Bacteria</taxon>
        <taxon>Bacillati</taxon>
        <taxon>Bacillota</taxon>
        <taxon>Bacilli</taxon>
        <taxon>Bacillales</taxon>
        <taxon>Bacillaceae</taxon>
        <taxon>Halobacillus</taxon>
    </lineage>
</organism>
<dbReference type="Gene3D" id="1.10.10.10">
    <property type="entry name" value="Winged helix-like DNA-binding domain superfamily/Winged helix DNA-binding domain"/>
    <property type="match status" value="1"/>
</dbReference>
<dbReference type="RefSeq" id="WP_390217545.1">
    <property type="nucleotide sequence ID" value="NZ_JBHSZV010000049.1"/>
</dbReference>
<dbReference type="EMBL" id="JBHSZV010000049">
    <property type="protein sequence ID" value="MFC7063602.1"/>
    <property type="molecule type" value="Genomic_DNA"/>
</dbReference>
<dbReference type="CDD" id="cd00090">
    <property type="entry name" value="HTH_ARSR"/>
    <property type="match status" value="1"/>
</dbReference>
<keyword evidence="1" id="KW-0805">Transcription regulation</keyword>
<dbReference type="PANTHER" id="PTHR33154:SF33">
    <property type="entry name" value="TRANSCRIPTIONAL REPRESSOR SDPR"/>
    <property type="match status" value="1"/>
</dbReference>
<evidence type="ECO:0000256" key="2">
    <source>
        <dbReference type="ARBA" id="ARBA00023125"/>
    </source>
</evidence>
<dbReference type="InterPro" id="IPR036388">
    <property type="entry name" value="WH-like_DNA-bd_sf"/>
</dbReference>
<sequence>MNDQLEIKNTLHTELISKFFHALSNPTRLKIARKLLDEERNVGQLVGELQLKQSQVSNQLACLKDCGFVTSRQEGKFVYYKVTDERVREIIQLATNVVSDNADYINSCTKL</sequence>
<dbReference type="Pfam" id="PF01022">
    <property type="entry name" value="HTH_5"/>
    <property type="match status" value="1"/>
</dbReference>
<dbReference type="NCBIfam" id="NF033788">
    <property type="entry name" value="HTH_metalloreg"/>
    <property type="match status" value="1"/>
</dbReference>
<gene>
    <name evidence="5" type="ORF">ACFQIC_17475</name>
</gene>
<proteinExistence type="predicted"/>
<dbReference type="InterPro" id="IPR011991">
    <property type="entry name" value="ArsR-like_HTH"/>
</dbReference>
<evidence type="ECO:0000256" key="3">
    <source>
        <dbReference type="ARBA" id="ARBA00023163"/>
    </source>
</evidence>
<dbReference type="PANTHER" id="PTHR33154">
    <property type="entry name" value="TRANSCRIPTIONAL REGULATOR, ARSR FAMILY"/>
    <property type="match status" value="1"/>
</dbReference>
<dbReference type="SMART" id="SM00418">
    <property type="entry name" value="HTH_ARSR"/>
    <property type="match status" value="1"/>
</dbReference>
<dbReference type="PROSITE" id="PS50987">
    <property type="entry name" value="HTH_ARSR_2"/>
    <property type="match status" value="1"/>
</dbReference>
<dbReference type="SUPFAM" id="SSF46785">
    <property type="entry name" value="Winged helix' DNA-binding domain"/>
    <property type="match status" value="1"/>
</dbReference>
<dbReference type="InterPro" id="IPR001845">
    <property type="entry name" value="HTH_ArsR_DNA-bd_dom"/>
</dbReference>
<keyword evidence="3" id="KW-0804">Transcription</keyword>
<evidence type="ECO:0000256" key="1">
    <source>
        <dbReference type="ARBA" id="ARBA00023015"/>
    </source>
</evidence>
<dbReference type="PRINTS" id="PR00778">
    <property type="entry name" value="HTHARSR"/>
</dbReference>
<dbReference type="InterPro" id="IPR051081">
    <property type="entry name" value="HTH_MetalResp_TranReg"/>
</dbReference>
<accession>A0ABW2ET55</accession>
<evidence type="ECO:0000259" key="4">
    <source>
        <dbReference type="PROSITE" id="PS50987"/>
    </source>
</evidence>
<dbReference type="InterPro" id="IPR036390">
    <property type="entry name" value="WH_DNA-bd_sf"/>
</dbReference>
<comment type="caution">
    <text evidence="5">The sequence shown here is derived from an EMBL/GenBank/DDBJ whole genome shotgun (WGS) entry which is preliminary data.</text>
</comment>
<keyword evidence="6" id="KW-1185">Reference proteome</keyword>
<keyword evidence="2" id="KW-0238">DNA-binding</keyword>